<dbReference type="GeneID" id="37200452"/>
<sequence length="896" mass="98264">MDRYFDANRPRTDGPSDYYIDPRLLEGTQRHTENVAIGDRVEVAAPEDEVPNTAGNHFNNFYEDNSTEYDSFPDNTSFDVPQYPDLTAFNLPNNAFSNRVLSNPGLDDTGSENAGWNGTNRSNCDKTANTHDAQPVTFGEAFESLASLESKCFGTYFHTAVEKSAATDATNGCFDIDKFLMNDNRHYQTANGVTQTSEDLLGHYSAYANQNPVADGLSNAARAVAYQQPANNGMNGHLNAVPQLSGVSVSESDGSNPHIRRRMLASISSNITPSEATPAPAGPTQLCSPPQEIDRVFGNGLLRNAVSTSMKRKASDAGPSDPVLQSGSDAVADGSNAVDDGFNISAGPRAKKAKILKKPKAKAGQSKSRRGKGKGRQRVVVKEEEEGSESEVELGPEPQRIKVDDFWDSLKESKGIRPHIFPDIDELLNPTSDTAQTTTYSSAQEARAASEVVTDVRDDLTLPHTEAAKKAIVVALVDAMLNVEYAQDGAKAFKAWRKARVTPIMAERAAWELLEGLISRNTDGPALLSYEYQKWIYEPKWMTFKDRLSKIMEGLIYHKTMCKHIIDASYVKGLIEDPPGSVNRVRTNVTVNGKKAAIIAAGKKIMDKIDKKKAKSEQTEKTGDDETDVSAPVDKNDQYDADDEFTADENAMNENETQPTLPTSEAASPSPTMDQDFIPNQDDATSRVPAQNVTSDISAQDGLPFGDGNPFMGAPLCNPESLMIPNPGSTMAGTANEFLGNVPRGNHTLTHVSPYSQRTTFTASRNPGMARQDHMPRHNVQNQMIANQANARAYPYQRMAQHSTPSIDRQQNSTLRNMSDSINSNAEAQEQLNDYPLSDFGVDSPGIVNWDEFDLRWPEFDSIPQEAETAAEARSRKRKMDEADNEDDSHRSKRAR</sequence>
<accession>A0A395I777</accession>
<organism evidence="2 3">
    <name type="scientific">Aspergillus homomorphus (strain CBS 101889)</name>
    <dbReference type="NCBI Taxonomy" id="1450537"/>
    <lineage>
        <taxon>Eukaryota</taxon>
        <taxon>Fungi</taxon>
        <taxon>Dikarya</taxon>
        <taxon>Ascomycota</taxon>
        <taxon>Pezizomycotina</taxon>
        <taxon>Eurotiomycetes</taxon>
        <taxon>Eurotiomycetidae</taxon>
        <taxon>Eurotiales</taxon>
        <taxon>Aspergillaceae</taxon>
        <taxon>Aspergillus</taxon>
        <taxon>Aspergillus subgen. Circumdati</taxon>
    </lineage>
</organism>
<feature type="region of interest" description="Disordered" evidence="1">
    <location>
        <begin position="308"/>
        <end position="397"/>
    </location>
</feature>
<feature type="region of interest" description="Disordered" evidence="1">
    <location>
        <begin position="271"/>
        <end position="292"/>
    </location>
</feature>
<feature type="region of interest" description="Disordered" evidence="1">
    <location>
        <begin position="859"/>
        <end position="896"/>
    </location>
</feature>
<dbReference type="VEuPathDB" id="FungiDB:BO97DRAFT_411061"/>
<feature type="compositionally biased region" description="Basic residues" evidence="1">
    <location>
        <begin position="349"/>
        <end position="379"/>
    </location>
</feature>
<dbReference type="OrthoDB" id="4495915at2759"/>
<feature type="compositionally biased region" description="Basic and acidic residues" evidence="1">
    <location>
        <begin position="611"/>
        <end position="624"/>
    </location>
</feature>
<reference evidence="2 3" key="1">
    <citation type="submission" date="2018-02" db="EMBL/GenBank/DDBJ databases">
        <title>The genomes of Aspergillus section Nigri reveals drivers in fungal speciation.</title>
        <authorList>
            <consortium name="DOE Joint Genome Institute"/>
            <person name="Vesth T.C."/>
            <person name="Nybo J."/>
            <person name="Theobald S."/>
            <person name="Brandl J."/>
            <person name="Frisvad J.C."/>
            <person name="Nielsen K.F."/>
            <person name="Lyhne E.K."/>
            <person name="Kogle M.E."/>
            <person name="Kuo A."/>
            <person name="Riley R."/>
            <person name="Clum A."/>
            <person name="Nolan M."/>
            <person name="Lipzen A."/>
            <person name="Salamov A."/>
            <person name="Henrissat B."/>
            <person name="Wiebenga A."/>
            <person name="De vries R.P."/>
            <person name="Grigoriev I.V."/>
            <person name="Mortensen U.H."/>
            <person name="Andersen M.R."/>
            <person name="Baker S.E."/>
        </authorList>
    </citation>
    <scope>NUCLEOTIDE SEQUENCE [LARGE SCALE GENOMIC DNA]</scope>
    <source>
        <strain evidence="2 3">CBS 101889</strain>
    </source>
</reference>
<proteinExistence type="predicted"/>
<feature type="compositionally biased region" description="Basic and acidic residues" evidence="1">
    <location>
        <begin position="871"/>
        <end position="882"/>
    </location>
</feature>
<dbReference type="Proteomes" id="UP000248961">
    <property type="component" value="Unassembled WGS sequence"/>
</dbReference>
<dbReference type="EMBL" id="KZ824270">
    <property type="protein sequence ID" value="RAL15756.1"/>
    <property type="molecule type" value="Genomic_DNA"/>
</dbReference>
<feature type="region of interest" description="Disordered" evidence="1">
    <location>
        <begin position="651"/>
        <end position="690"/>
    </location>
</feature>
<dbReference type="RefSeq" id="XP_025554910.1">
    <property type="nucleotide sequence ID" value="XM_025696163.1"/>
</dbReference>
<keyword evidence="3" id="KW-1185">Reference proteome</keyword>
<dbReference type="AlphaFoldDB" id="A0A395I777"/>
<protein>
    <submittedName>
        <fullName evidence="2">Uncharacterized protein</fullName>
    </submittedName>
</protein>
<feature type="region of interest" description="Disordered" evidence="1">
    <location>
        <begin position="611"/>
        <end position="639"/>
    </location>
</feature>
<name>A0A395I777_ASPHC</name>
<dbReference type="STRING" id="1450537.A0A395I777"/>
<feature type="compositionally biased region" description="Polar residues" evidence="1">
    <location>
        <begin position="652"/>
        <end position="673"/>
    </location>
</feature>
<feature type="compositionally biased region" description="Acidic residues" evidence="1">
    <location>
        <begin position="383"/>
        <end position="394"/>
    </location>
</feature>
<evidence type="ECO:0000256" key="1">
    <source>
        <dbReference type="SAM" id="MobiDB-lite"/>
    </source>
</evidence>
<evidence type="ECO:0000313" key="2">
    <source>
        <dbReference type="EMBL" id="RAL15756.1"/>
    </source>
</evidence>
<evidence type="ECO:0000313" key="3">
    <source>
        <dbReference type="Proteomes" id="UP000248961"/>
    </source>
</evidence>
<gene>
    <name evidence="2" type="ORF">BO97DRAFT_411061</name>
</gene>